<gene>
    <name evidence="2" type="ORF">FNT36_06165</name>
</gene>
<evidence type="ECO:0000256" key="1">
    <source>
        <dbReference type="SAM" id="MobiDB-lite"/>
    </source>
</evidence>
<dbReference type="Proteomes" id="UP000317624">
    <property type="component" value="Unassembled WGS sequence"/>
</dbReference>
<dbReference type="RefSeq" id="WP_144845389.1">
    <property type="nucleotide sequence ID" value="NZ_VMRJ01000001.1"/>
</dbReference>
<organism evidence="2 3">
    <name type="scientific">Hymenobacter setariae</name>
    <dbReference type="NCBI Taxonomy" id="2594794"/>
    <lineage>
        <taxon>Bacteria</taxon>
        <taxon>Pseudomonadati</taxon>
        <taxon>Bacteroidota</taxon>
        <taxon>Cytophagia</taxon>
        <taxon>Cytophagales</taxon>
        <taxon>Hymenobacteraceae</taxon>
        <taxon>Hymenobacter</taxon>
    </lineage>
</organism>
<accession>A0A558C4I5</accession>
<dbReference type="OrthoDB" id="481082at2"/>
<evidence type="ECO:0000313" key="3">
    <source>
        <dbReference type="Proteomes" id="UP000317624"/>
    </source>
</evidence>
<comment type="caution">
    <text evidence="2">The sequence shown here is derived from an EMBL/GenBank/DDBJ whole genome shotgun (WGS) entry which is preliminary data.</text>
</comment>
<name>A0A558C4I5_9BACT</name>
<protein>
    <submittedName>
        <fullName evidence="2">Uncharacterized protein</fullName>
    </submittedName>
</protein>
<feature type="compositionally biased region" description="Low complexity" evidence="1">
    <location>
        <begin position="15"/>
        <end position="27"/>
    </location>
</feature>
<feature type="region of interest" description="Disordered" evidence="1">
    <location>
        <begin position="1"/>
        <end position="49"/>
    </location>
</feature>
<sequence length="229" mass="24199">MPDTKSKNTVAAAQPKANTTPKATGPAKPKPKPKKDEVRPLQPLHSYSGRVGAFGANPDGVLDRFQLETADRTHTVKFPPHFGQELRTLAQPGHEVAVLGFLETTPKGDEHLHLVRLDAAEATARPLPPTPPAAPSAADAPTISGPVAELKLDPKGRLRALLLEGDGTELRLPPHIGEQLAARLAVGAAVVASGQRRTLRPGEVLAHPEVPAPLTVELLTVGAESFLLR</sequence>
<proteinExistence type="predicted"/>
<dbReference type="EMBL" id="VMRJ01000001">
    <property type="protein sequence ID" value="TVT43666.1"/>
    <property type="molecule type" value="Genomic_DNA"/>
</dbReference>
<evidence type="ECO:0000313" key="2">
    <source>
        <dbReference type="EMBL" id="TVT43666.1"/>
    </source>
</evidence>
<reference evidence="2 3" key="1">
    <citation type="submission" date="2019-07" db="EMBL/GenBank/DDBJ databases">
        <title>Hymenobacter sp. straun FUR1 Genome sequencing and assembly.</title>
        <authorList>
            <person name="Chhetri G."/>
        </authorList>
    </citation>
    <scope>NUCLEOTIDE SEQUENCE [LARGE SCALE GENOMIC DNA]</scope>
    <source>
        <strain evidence="2 3">Fur1</strain>
    </source>
</reference>
<keyword evidence="3" id="KW-1185">Reference proteome</keyword>
<dbReference type="AlphaFoldDB" id="A0A558C4I5"/>